<keyword evidence="2" id="KW-1185">Reference proteome</keyword>
<dbReference type="EMBL" id="FUEG01000038">
    <property type="protein sequence ID" value="SJL16813.1"/>
    <property type="molecule type" value="Genomic_DNA"/>
</dbReference>
<proteinExistence type="predicted"/>
<dbReference type="PROSITE" id="PS00962">
    <property type="entry name" value="RIBOSOMAL_S2_1"/>
    <property type="match status" value="1"/>
</dbReference>
<dbReference type="OrthoDB" id="3122094at2759"/>
<gene>
    <name evidence="1" type="ORF">ARMOST_20342</name>
</gene>
<name>A0A284S738_ARMOS</name>
<evidence type="ECO:0000313" key="1">
    <source>
        <dbReference type="EMBL" id="SJL16813.1"/>
    </source>
</evidence>
<accession>A0A284S738</accession>
<protein>
    <submittedName>
        <fullName evidence="1">Uncharacterized protein</fullName>
    </submittedName>
</protein>
<dbReference type="GO" id="GO:0005840">
    <property type="term" value="C:ribosome"/>
    <property type="evidence" value="ECO:0007669"/>
    <property type="project" value="InterPro"/>
</dbReference>
<dbReference type="AlphaFoldDB" id="A0A284S738"/>
<organism evidence="1 2">
    <name type="scientific">Armillaria ostoyae</name>
    <name type="common">Armillaria root rot fungus</name>
    <dbReference type="NCBI Taxonomy" id="47428"/>
    <lineage>
        <taxon>Eukaryota</taxon>
        <taxon>Fungi</taxon>
        <taxon>Dikarya</taxon>
        <taxon>Basidiomycota</taxon>
        <taxon>Agaricomycotina</taxon>
        <taxon>Agaricomycetes</taxon>
        <taxon>Agaricomycetidae</taxon>
        <taxon>Agaricales</taxon>
        <taxon>Marasmiineae</taxon>
        <taxon>Physalacriaceae</taxon>
        <taxon>Armillaria</taxon>
    </lineage>
</organism>
<dbReference type="GO" id="GO:0003735">
    <property type="term" value="F:structural constituent of ribosome"/>
    <property type="evidence" value="ECO:0007669"/>
    <property type="project" value="InterPro"/>
</dbReference>
<evidence type="ECO:0000313" key="2">
    <source>
        <dbReference type="Proteomes" id="UP000219338"/>
    </source>
</evidence>
<dbReference type="GO" id="GO:0006412">
    <property type="term" value="P:translation"/>
    <property type="evidence" value="ECO:0007669"/>
    <property type="project" value="InterPro"/>
</dbReference>
<dbReference type="InterPro" id="IPR018130">
    <property type="entry name" value="Ribosomal_uS2_CS"/>
</dbReference>
<dbReference type="Proteomes" id="UP000219338">
    <property type="component" value="Unassembled WGS sequence"/>
</dbReference>
<sequence length="537" mass="59953">MSLWWDVDDAMLYLLESGTHLGSLSIRIPEPCVLINFVPDPSLPSSNLSIGTYPIPNSSTSTTMHMFSYVAKYGTNYLLESPRFMTVVLARMSHLTSLYIHIDHRSLAMVQELVNGTAHTLENIGVLLNNWPRDAGDNVNLSLCSNLASLSLGQDYSSLTVLCKSLVSCPRDVPVKDIGLSIQTSPLLQSDVAWCNLADMFRSDIYFFVAEQLDIDIYTRTARDAAEAEVKNIVDLACSHLATACPNLMAKVHHKLVSVSLEGYQKYSYLHALARSFELDAITVSDIHLLSELLQLFDSSINLKTLVVSNVDFYTSLCLSICSMAHRFCYLMLNGCKIDGLHVATLLSSMTSVKTVSFGDVAVSYYHTLYFVDIVDINRLAALATDYSVNLFVYNCDAQFDRISFDTRRLGDTLQQSHPLINDASFLHALLPRLAAAQHVSLFIHYYSHESALRVLASCGTTLLSLSLVYMYNHRSEEPANVTLPMCQSLTNLHLTLHLEDLTTLLSSIPAQTKLMNLHVTIHITDDRFDTVSWYEF</sequence>
<reference evidence="2" key="1">
    <citation type="journal article" date="2017" name="Nat. Ecol. Evol.">
        <title>Genome expansion and lineage-specific genetic innovations in the forest pathogenic fungi Armillaria.</title>
        <authorList>
            <person name="Sipos G."/>
            <person name="Prasanna A.N."/>
            <person name="Walter M.C."/>
            <person name="O'Connor E."/>
            <person name="Balint B."/>
            <person name="Krizsan K."/>
            <person name="Kiss B."/>
            <person name="Hess J."/>
            <person name="Varga T."/>
            <person name="Slot J."/>
            <person name="Riley R."/>
            <person name="Boka B."/>
            <person name="Rigling D."/>
            <person name="Barry K."/>
            <person name="Lee J."/>
            <person name="Mihaltcheva S."/>
            <person name="LaButti K."/>
            <person name="Lipzen A."/>
            <person name="Waldron R."/>
            <person name="Moloney N.M."/>
            <person name="Sperisen C."/>
            <person name="Kredics L."/>
            <person name="Vagvoelgyi C."/>
            <person name="Patrignani A."/>
            <person name="Fitzpatrick D."/>
            <person name="Nagy I."/>
            <person name="Doyle S."/>
            <person name="Anderson J.B."/>
            <person name="Grigoriev I.V."/>
            <person name="Gueldener U."/>
            <person name="Muensterkoetter M."/>
            <person name="Nagy L.G."/>
        </authorList>
    </citation>
    <scope>NUCLEOTIDE SEQUENCE [LARGE SCALE GENOMIC DNA]</scope>
    <source>
        <strain evidence="2">C18/9</strain>
    </source>
</reference>